<keyword evidence="3" id="KW-0503">Monooxygenase</keyword>
<reference evidence="4 5" key="1">
    <citation type="submission" date="2021-12" db="EMBL/GenBank/DDBJ databases">
        <title>Genome sequencing of bacteria with rrn-lacking chromosome and rrn-plasmid.</title>
        <authorList>
            <person name="Anda M."/>
            <person name="Iwasaki W."/>
        </authorList>
    </citation>
    <scope>NUCLEOTIDE SEQUENCE [LARGE SCALE GENOMIC DNA]</scope>
    <source>
        <strain evidence="4 5">NBRC 101262</strain>
        <plasmid evidence="4 5">pPP1</plasmid>
    </source>
</reference>
<evidence type="ECO:0000256" key="3">
    <source>
        <dbReference type="RuleBase" id="RU000461"/>
    </source>
</evidence>
<comment type="cofactor">
    <cofactor evidence="1">
        <name>heme</name>
        <dbReference type="ChEBI" id="CHEBI:30413"/>
    </cofactor>
</comment>
<dbReference type="InterPro" id="IPR050121">
    <property type="entry name" value="Cytochrome_P450_monoxygenase"/>
</dbReference>
<dbReference type="PROSITE" id="PS00086">
    <property type="entry name" value="CYTOCHROME_P450"/>
    <property type="match status" value="1"/>
</dbReference>
<evidence type="ECO:0000313" key="4">
    <source>
        <dbReference type="EMBL" id="BDD00565.1"/>
    </source>
</evidence>
<dbReference type="PANTHER" id="PTHR24305">
    <property type="entry name" value="CYTOCHROME P450"/>
    <property type="match status" value="1"/>
</dbReference>
<dbReference type="PRINTS" id="PR00385">
    <property type="entry name" value="P450"/>
</dbReference>
<keyword evidence="4" id="KW-0614">Plasmid</keyword>
<dbReference type="PANTHER" id="PTHR24305:SF166">
    <property type="entry name" value="CYTOCHROME P450 12A4, MITOCHONDRIAL-RELATED"/>
    <property type="match status" value="1"/>
</dbReference>
<dbReference type="PRINTS" id="PR00463">
    <property type="entry name" value="EP450I"/>
</dbReference>
<protein>
    <submittedName>
        <fullName evidence="4">Cytochrome P450</fullName>
    </submittedName>
</protein>
<keyword evidence="3" id="KW-0349">Heme</keyword>
<dbReference type="InterPro" id="IPR036396">
    <property type="entry name" value="Cyt_P450_sf"/>
</dbReference>
<geneLocation type="plasmid" evidence="4 5">
    <name>pPP1</name>
</geneLocation>
<dbReference type="SUPFAM" id="SSF48264">
    <property type="entry name" value="Cytochrome P450"/>
    <property type="match status" value="1"/>
</dbReference>
<proteinExistence type="inferred from homology"/>
<name>A0ABM7VHY7_9BACT</name>
<keyword evidence="5" id="KW-1185">Reference proteome</keyword>
<comment type="similarity">
    <text evidence="2 3">Belongs to the cytochrome P450 family.</text>
</comment>
<dbReference type="InterPro" id="IPR002401">
    <property type="entry name" value="Cyt_P450_E_grp-I"/>
</dbReference>
<keyword evidence="3" id="KW-0479">Metal-binding</keyword>
<evidence type="ECO:0000313" key="5">
    <source>
        <dbReference type="Proteomes" id="UP001354989"/>
    </source>
</evidence>
<dbReference type="Gene3D" id="1.10.630.10">
    <property type="entry name" value="Cytochrome P450"/>
    <property type="match status" value="1"/>
</dbReference>
<dbReference type="RefSeq" id="WP_332921247.1">
    <property type="nucleotide sequence ID" value="NZ_AP025293.1"/>
</dbReference>
<dbReference type="InterPro" id="IPR017972">
    <property type="entry name" value="Cyt_P450_CS"/>
</dbReference>
<keyword evidence="3" id="KW-0408">Iron</keyword>
<dbReference type="InterPro" id="IPR001128">
    <property type="entry name" value="Cyt_P450"/>
</dbReference>
<keyword evidence="3" id="KW-0560">Oxidoreductase</keyword>
<evidence type="ECO:0000256" key="1">
    <source>
        <dbReference type="ARBA" id="ARBA00001971"/>
    </source>
</evidence>
<dbReference type="Pfam" id="PF00067">
    <property type="entry name" value="p450"/>
    <property type="match status" value="1"/>
</dbReference>
<accession>A0ABM7VHY7</accession>
<gene>
    <name evidence="4" type="ORF">PEPS_28450</name>
</gene>
<sequence>MSSPIFWKDLPQPKSNWLTGNMSEFQDENKHLILEQWAAESGECFKIRLVNQWFIVSTNEKMNAEILKLRPRFFRRFHKIDQVVGEMGLTGVFTAEGEPWRKQRRLTVQALNMKSVKSYFPVLEKITQRLMDRWAKQDPQKPIDLQKEMMRFTIDITTIIAFGHDSNTLEDTDDVIQQYLQHIFPMINERITSPLPFWKIYKQGKDRQLDKAVKELKIYIDGLIRKTKHLMEHEPERCEHPQNFLENLIAQQMVKAEMTEEEVFGNVFTMLLAGEDTTSNTISWTIFELLKSPDDLQKLVHEIDQTLGKETQPVSMEQIDQMPYLNAVIQESLRVMPVTPNLYMEALEEVTVEGLTIPKGMTVMMQNKVANTSDTYFTDAKAFRPVRWLGTCPYHSTHDPSVIKTFGAGARFCPGKQLAIYEIGMALVAILKNFEIGLAVPAEAVTERFAFTVFPENLMIYLEKREPISLISQQQSDTVEG</sequence>
<evidence type="ECO:0000256" key="2">
    <source>
        <dbReference type="ARBA" id="ARBA00010617"/>
    </source>
</evidence>
<organism evidence="4 5">
    <name type="scientific">Persicobacter psychrovividus</name>
    <dbReference type="NCBI Taxonomy" id="387638"/>
    <lineage>
        <taxon>Bacteria</taxon>
        <taxon>Pseudomonadati</taxon>
        <taxon>Bacteroidota</taxon>
        <taxon>Cytophagia</taxon>
        <taxon>Cytophagales</taxon>
        <taxon>Persicobacteraceae</taxon>
        <taxon>Persicobacter</taxon>
    </lineage>
</organism>
<dbReference type="EMBL" id="AP025293">
    <property type="protein sequence ID" value="BDD00565.1"/>
    <property type="molecule type" value="Genomic_DNA"/>
</dbReference>
<dbReference type="Proteomes" id="UP001354989">
    <property type="component" value="Plasmid pPP1"/>
</dbReference>